<dbReference type="InterPro" id="IPR004358">
    <property type="entry name" value="Sig_transdc_His_kin-like_C"/>
</dbReference>
<dbReference type="EC" id="2.7.13.3" evidence="2"/>
<dbReference type="Gene3D" id="3.30.565.10">
    <property type="entry name" value="Histidine kinase-like ATPase, C-terminal domain"/>
    <property type="match status" value="1"/>
</dbReference>
<evidence type="ECO:0000259" key="6">
    <source>
        <dbReference type="PROSITE" id="PS50110"/>
    </source>
</evidence>
<proteinExistence type="predicted"/>
<dbReference type="InterPro" id="IPR036890">
    <property type="entry name" value="HATPase_C_sf"/>
</dbReference>
<dbReference type="InterPro" id="IPR005467">
    <property type="entry name" value="His_kinase_dom"/>
</dbReference>
<dbReference type="EMBL" id="LLYA01000203">
    <property type="protein sequence ID" value="KRR17940.1"/>
    <property type="molecule type" value="Genomic_DNA"/>
</dbReference>
<feature type="domain" description="Response regulatory" evidence="6">
    <location>
        <begin position="103"/>
        <end position="183"/>
    </location>
</feature>
<dbReference type="PRINTS" id="PR00344">
    <property type="entry name" value="BCTRLSENSOR"/>
</dbReference>
<dbReference type="RefSeq" id="WP_057847374.1">
    <property type="nucleotide sequence ID" value="NZ_LLYA01000203.1"/>
</dbReference>
<protein>
    <recommendedName>
        <fullName evidence="2">histidine kinase</fullName>
        <ecNumber evidence="2">2.7.13.3</ecNumber>
    </recommendedName>
</protein>
<comment type="caution">
    <text evidence="7">The sequence shown here is derived from an EMBL/GenBank/DDBJ whole genome shotgun (WGS) entry which is preliminary data.</text>
</comment>
<dbReference type="PROSITE" id="PS50110">
    <property type="entry name" value="RESPONSE_REGULATORY"/>
    <property type="match status" value="1"/>
</dbReference>
<evidence type="ECO:0000259" key="5">
    <source>
        <dbReference type="PROSITE" id="PS50109"/>
    </source>
</evidence>
<dbReference type="CDD" id="cd00156">
    <property type="entry name" value="REC"/>
    <property type="match status" value="1"/>
</dbReference>
<dbReference type="InterPro" id="IPR011006">
    <property type="entry name" value="CheY-like_superfamily"/>
</dbReference>
<dbReference type="Pfam" id="PF02518">
    <property type="entry name" value="HATPase_c"/>
    <property type="match status" value="1"/>
</dbReference>
<evidence type="ECO:0000313" key="8">
    <source>
        <dbReference type="Proteomes" id="UP000052023"/>
    </source>
</evidence>
<comment type="catalytic activity">
    <reaction evidence="1">
        <text>ATP + protein L-histidine = ADP + protein N-phospho-L-histidine.</text>
        <dbReference type="EC" id="2.7.13.3"/>
    </reaction>
</comment>
<reference evidence="7 8" key="1">
    <citation type="submission" date="2014-03" db="EMBL/GenBank/DDBJ databases">
        <title>Bradyrhizobium valentinum sp. nov., isolated from effective nodules of Lupinus mariae-josephae, a lupine endemic of basic-lime soils in Eastern Spain.</title>
        <authorList>
            <person name="Duran D."/>
            <person name="Rey L."/>
            <person name="Navarro A."/>
            <person name="Busquets A."/>
            <person name="Imperial J."/>
            <person name="Ruiz-Argueso T."/>
        </authorList>
    </citation>
    <scope>NUCLEOTIDE SEQUENCE [LARGE SCALE GENOMIC DNA]</scope>
    <source>
        <strain evidence="7 8">Ro19</strain>
    </source>
</reference>
<dbReference type="GO" id="GO:0004673">
    <property type="term" value="F:protein histidine kinase activity"/>
    <property type="evidence" value="ECO:0007669"/>
    <property type="project" value="UniProtKB-EC"/>
</dbReference>
<dbReference type="SUPFAM" id="SSF55874">
    <property type="entry name" value="ATPase domain of HSP90 chaperone/DNA topoisomerase II/histidine kinase"/>
    <property type="match status" value="1"/>
</dbReference>
<keyword evidence="8" id="KW-1185">Reference proteome</keyword>
<dbReference type="PANTHER" id="PTHR43065">
    <property type="entry name" value="SENSOR HISTIDINE KINASE"/>
    <property type="match status" value="1"/>
</dbReference>
<feature type="domain" description="Histidine kinase" evidence="5">
    <location>
        <begin position="13"/>
        <end position="82"/>
    </location>
</feature>
<dbReference type="GO" id="GO:0000160">
    <property type="term" value="P:phosphorelay signal transduction system"/>
    <property type="evidence" value="ECO:0007669"/>
    <property type="project" value="InterPro"/>
</dbReference>
<dbReference type="InterPro" id="IPR003594">
    <property type="entry name" value="HATPase_dom"/>
</dbReference>
<evidence type="ECO:0000313" key="7">
    <source>
        <dbReference type="EMBL" id="KRR17940.1"/>
    </source>
</evidence>
<name>A0A0R3MC78_9BRAD</name>
<dbReference type="InterPro" id="IPR001789">
    <property type="entry name" value="Sig_transdc_resp-reg_receiver"/>
</dbReference>
<feature type="region of interest" description="Disordered" evidence="4">
    <location>
        <begin position="161"/>
        <end position="183"/>
    </location>
</feature>
<dbReference type="PANTHER" id="PTHR43065:SF49">
    <property type="entry name" value="HISTIDINE KINASE"/>
    <property type="match status" value="1"/>
</dbReference>
<dbReference type="SUPFAM" id="SSF52172">
    <property type="entry name" value="CheY-like"/>
    <property type="match status" value="1"/>
</dbReference>
<evidence type="ECO:0000256" key="4">
    <source>
        <dbReference type="SAM" id="MobiDB-lite"/>
    </source>
</evidence>
<sequence length="183" mass="19465">MDVNGEAHPGDYVMIAVTGTGMTAEVASRAFEPFFTTKEVGKGTGLGLSMVYGFAQQSGESMQMRSEPGHGTAVKLFFPRVGTIQTTAAPSAGQPAAATGSETILVVEDDDMVRRYVEGELKALGYRVIVTPNARDARNIAQPGEHTSSVHGCRDARRHVRNRACEASSPPAASLEDPPDFRP</sequence>
<evidence type="ECO:0000256" key="1">
    <source>
        <dbReference type="ARBA" id="ARBA00000085"/>
    </source>
</evidence>
<dbReference type="AlphaFoldDB" id="A0A0R3MC78"/>
<gene>
    <name evidence="7" type="ORF">CQ13_11295</name>
</gene>
<dbReference type="Proteomes" id="UP000052023">
    <property type="component" value="Unassembled WGS sequence"/>
</dbReference>
<dbReference type="PROSITE" id="PS50109">
    <property type="entry name" value="HIS_KIN"/>
    <property type="match status" value="1"/>
</dbReference>
<organism evidence="7 8">
    <name type="scientific">Bradyrhizobium retamae</name>
    <dbReference type="NCBI Taxonomy" id="1300035"/>
    <lineage>
        <taxon>Bacteria</taxon>
        <taxon>Pseudomonadati</taxon>
        <taxon>Pseudomonadota</taxon>
        <taxon>Alphaproteobacteria</taxon>
        <taxon>Hyphomicrobiales</taxon>
        <taxon>Nitrobacteraceae</taxon>
        <taxon>Bradyrhizobium</taxon>
    </lineage>
</organism>
<comment type="caution">
    <text evidence="3">Lacks conserved residue(s) required for the propagation of feature annotation.</text>
</comment>
<dbReference type="Gene3D" id="3.40.50.2300">
    <property type="match status" value="1"/>
</dbReference>
<evidence type="ECO:0000256" key="2">
    <source>
        <dbReference type="ARBA" id="ARBA00012438"/>
    </source>
</evidence>
<evidence type="ECO:0000256" key="3">
    <source>
        <dbReference type="PROSITE-ProRule" id="PRU00169"/>
    </source>
</evidence>
<accession>A0A0R3MC78</accession>